<keyword evidence="2" id="KW-1185">Reference proteome</keyword>
<organism evidence="1 2">
    <name type="scientific">Bradyrhizobium icense</name>
    <dbReference type="NCBI Taxonomy" id="1274631"/>
    <lineage>
        <taxon>Bacteria</taxon>
        <taxon>Pseudomonadati</taxon>
        <taxon>Pseudomonadota</taxon>
        <taxon>Alphaproteobacteria</taxon>
        <taxon>Hyphomicrobiales</taxon>
        <taxon>Nitrobacteraceae</taxon>
        <taxon>Bradyrhizobium</taxon>
    </lineage>
</organism>
<accession>A0A1B1UD36</accession>
<name>A0A1B1UD36_9BRAD</name>
<dbReference type="Proteomes" id="UP000092839">
    <property type="component" value="Chromosome"/>
</dbReference>
<protein>
    <submittedName>
        <fullName evidence="1">Uncharacterized protein</fullName>
    </submittedName>
</protein>
<evidence type="ECO:0000313" key="1">
    <source>
        <dbReference type="EMBL" id="ANW00690.1"/>
    </source>
</evidence>
<dbReference type="RefSeq" id="WP_065727966.1">
    <property type="nucleotide sequence ID" value="NZ_CP016428.1"/>
</dbReference>
<sequence length="114" mass="12233">MYTGSLAAVSNKEDWIAVSPLIDENGEEVTLTDATFEMFICKQNDPSTAVLTASTANGKITLPSSTTFQWAFTPDDMDDLCAGTYDVFLRVTIDDVVTQILSCTVPIVEGGPTS</sequence>
<evidence type="ECO:0000313" key="2">
    <source>
        <dbReference type="Proteomes" id="UP000092839"/>
    </source>
</evidence>
<dbReference type="EMBL" id="CP016428">
    <property type="protein sequence ID" value="ANW00690.1"/>
    <property type="molecule type" value="Genomic_DNA"/>
</dbReference>
<gene>
    <name evidence="1" type="ORF">LMTR13_11425</name>
</gene>
<dbReference type="OrthoDB" id="8265675at2"/>
<dbReference type="STRING" id="1274631.LMTR13_11425"/>
<dbReference type="KEGG" id="bic:LMTR13_11425"/>
<proteinExistence type="predicted"/>
<reference evidence="1 2" key="1">
    <citation type="submission" date="2016-07" db="EMBL/GenBank/DDBJ databases">
        <title>Complete genome sequence of Bradyrhizobium icense LMTR 13T, a potential inoculant strain isolated from lima bean (Phaseolus lunatus) in Peru.</title>
        <authorList>
            <person name="Ormeno-Orrillo E."/>
            <person name="Duran D."/>
            <person name="Rogel M.A."/>
            <person name="Rey L."/>
            <person name="Imperial J."/>
            <person name="Ruiz-Argueso T."/>
            <person name="Martinez-Romero E."/>
        </authorList>
    </citation>
    <scope>NUCLEOTIDE SEQUENCE [LARGE SCALE GENOMIC DNA]</scope>
    <source>
        <strain evidence="1 2">LMTR 13</strain>
    </source>
</reference>
<dbReference type="AlphaFoldDB" id="A0A1B1UD36"/>